<dbReference type="InterPro" id="IPR052909">
    <property type="entry name" value="Transposase_6_like"/>
</dbReference>
<protein>
    <recommendedName>
        <fullName evidence="2">Insertion element IS402-like domain-containing protein</fullName>
    </recommendedName>
</protein>
<dbReference type="Proteomes" id="UP000646776">
    <property type="component" value="Unassembled WGS sequence"/>
</dbReference>
<sequence length="273" mass="30116">MWWVGVSQRLRTGAPRRDLPERYGPWQTVYERLFARWENDGSWARLLEHVQVKDDAVGAVEWTMYGLPRNSGTSLGGEATRTAPARSYLQGRQPWATGVPTPAGVCRRRDAAAARAQPLGQGALRCELNLRFPAEVLAGELHVLPDVGRRDPTDPAEVEEDAESGPVHTVLVGEDLQAIGLLLGQCRDQEVRDLRESEPADGERAAWAMSATIELSVCAVLQGAIFAGVKATVDRGGAIAARRLTDPTTPSICDRRTPVRGRSRRGRRRPRWR</sequence>
<dbReference type="EMBL" id="BMSA01000048">
    <property type="protein sequence ID" value="GGT95402.1"/>
    <property type="molecule type" value="Genomic_DNA"/>
</dbReference>
<reference evidence="3" key="1">
    <citation type="journal article" date="2014" name="Int. J. Syst. Evol. Microbiol.">
        <title>Complete genome sequence of Corynebacterium casei LMG S-19264T (=DSM 44701T), isolated from a smear-ripened cheese.</title>
        <authorList>
            <consortium name="US DOE Joint Genome Institute (JGI-PGF)"/>
            <person name="Walter F."/>
            <person name="Albersmeier A."/>
            <person name="Kalinowski J."/>
            <person name="Ruckert C."/>
        </authorList>
    </citation>
    <scope>NUCLEOTIDE SEQUENCE</scope>
    <source>
        <strain evidence="3">JCM 4125</strain>
    </source>
</reference>
<keyword evidence="4" id="KW-1185">Reference proteome</keyword>
<reference evidence="3" key="2">
    <citation type="submission" date="2020-09" db="EMBL/GenBank/DDBJ databases">
        <authorList>
            <person name="Sun Q."/>
            <person name="Ohkuma M."/>
        </authorList>
    </citation>
    <scope>NUCLEOTIDE SEQUENCE</scope>
    <source>
        <strain evidence="3">JCM 4125</strain>
    </source>
</reference>
<dbReference type="Pfam" id="PF13340">
    <property type="entry name" value="DUF4096"/>
    <property type="match status" value="1"/>
</dbReference>
<dbReference type="AlphaFoldDB" id="A0A918M1Q8"/>
<evidence type="ECO:0000259" key="2">
    <source>
        <dbReference type="Pfam" id="PF13340"/>
    </source>
</evidence>
<organism evidence="3 4">
    <name type="scientific">Streptomyces phaeofaciens</name>
    <dbReference type="NCBI Taxonomy" id="68254"/>
    <lineage>
        <taxon>Bacteria</taxon>
        <taxon>Bacillati</taxon>
        <taxon>Actinomycetota</taxon>
        <taxon>Actinomycetes</taxon>
        <taxon>Kitasatosporales</taxon>
        <taxon>Streptomycetaceae</taxon>
        <taxon>Streptomyces</taxon>
    </lineage>
</organism>
<dbReference type="PANTHER" id="PTHR46637">
    <property type="entry name" value="TIS1421-TRANSPOSASE PROTEIN A"/>
    <property type="match status" value="1"/>
</dbReference>
<gene>
    <name evidence="3" type="ORF">GCM10010226_86330</name>
</gene>
<feature type="region of interest" description="Disordered" evidence="1">
    <location>
        <begin position="247"/>
        <end position="273"/>
    </location>
</feature>
<proteinExistence type="predicted"/>
<dbReference type="PANTHER" id="PTHR46637:SF1">
    <property type="entry name" value="BLL5188 PROTEIN"/>
    <property type="match status" value="1"/>
</dbReference>
<accession>A0A918M1Q8</accession>
<feature type="domain" description="Insertion element IS402-like" evidence="2">
    <location>
        <begin position="5"/>
        <end position="46"/>
    </location>
</feature>
<comment type="caution">
    <text evidence="3">The sequence shown here is derived from an EMBL/GenBank/DDBJ whole genome shotgun (WGS) entry which is preliminary data.</text>
</comment>
<feature type="compositionally biased region" description="Basic residues" evidence="1">
    <location>
        <begin position="258"/>
        <end position="273"/>
    </location>
</feature>
<dbReference type="InterPro" id="IPR025161">
    <property type="entry name" value="IS402-like_dom"/>
</dbReference>
<evidence type="ECO:0000256" key="1">
    <source>
        <dbReference type="SAM" id="MobiDB-lite"/>
    </source>
</evidence>
<evidence type="ECO:0000313" key="4">
    <source>
        <dbReference type="Proteomes" id="UP000646776"/>
    </source>
</evidence>
<name>A0A918M1Q8_9ACTN</name>
<evidence type="ECO:0000313" key="3">
    <source>
        <dbReference type="EMBL" id="GGT95402.1"/>
    </source>
</evidence>